<dbReference type="AlphaFoldDB" id="A0AAD7QYT3"/>
<dbReference type="Proteomes" id="UP001217417">
    <property type="component" value="Unassembled WGS sequence"/>
</dbReference>
<dbReference type="EMBL" id="JARPMG010000001">
    <property type="protein sequence ID" value="KAJ8103713.1"/>
    <property type="molecule type" value="Genomic_DNA"/>
</dbReference>
<evidence type="ECO:0000313" key="2">
    <source>
        <dbReference type="Proteomes" id="UP001217417"/>
    </source>
</evidence>
<reference evidence="1" key="1">
    <citation type="submission" date="2023-03" db="EMBL/GenBank/DDBJ databases">
        <title>Near-Complete genome sequence of Lipomyces tetrasporous NRRL Y-64009, an oleaginous yeast capable of growing on lignocellulosic hydrolysates.</title>
        <authorList>
            <consortium name="Lawrence Berkeley National Laboratory"/>
            <person name="Jagtap S.S."/>
            <person name="Liu J.-J."/>
            <person name="Walukiewicz H.E."/>
            <person name="Pangilinan J."/>
            <person name="Lipzen A."/>
            <person name="Ahrendt S."/>
            <person name="Koriabine M."/>
            <person name="Cobaugh K."/>
            <person name="Salamov A."/>
            <person name="Yoshinaga Y."/>
            <person name="Ng V."/>
            <person name="Daum C."/>
            <person name="Grigoriev I.V."/>
            <person name="Slininger P.J."/>
            <person name="Dien B.S."/>
            <person name="Jin Y.-S."/>
            <person name="Rao C.V."/>
        </authorList>
    </citation>
    <scope>NUCLEOTIDE SEQUENCE</scope>
    <source>
        <strain evidence="1">NRRL Y-64009</strain>
    </source>
</reference>
<organism evidence="1 2">
    <name type="scientific">Lipomyces tetrasporus</name>
    <dbReference type="NCBI Taxonomy" id="54092"/>
    <lineage>
        <taxon>Eukaryota</taxon>
        <taxon>Fungi</taxon>
        <taxon>Dikarya</taxon>
        <taxon>Ascomycota</taxon>
        <taxon>Saccharomycotina</taxon>
        <taxon>Lipomycetes</taxon>
        <taxon>Lipomycetales</taxon>
        <taxon>Lipomycetaceae</taxon>
        <taxon>Lipomyces</taxon>
    </lineage>
</organism>
<name>A0AAD7QYT3_9ASCO</name>
<proteinExistence type="predicted"/>
<protein>
    <submittedName>
        <fullName evidence="1">Uncharacterized protein</fullName>
    </submittedName>
</protein>
<comment type="caution">
    <text evidence="1">The sequence shown here is derived from an EMBL/GenBank/DDBJ whole genome shotgun (WGS) entry which is preliminary data.</text>
</comment>
<gene>
    <name evidence="1" type="ORF">POJ06DRAFT_293534</name>
</gene>
<dbReference type="RefSeq" id="XP_056047163.1">
    <property type="nucleotide sequence ID" value="XM_056190439.1"/>
</dbReference>
<dbReference type="GeneID" id="80885605"/>
<keyword evidence="2" id="KW-1185">Reference proteome</keyword>
<sequence>MGDNGLIRLKDARTKFSECPWRFRFKKQLNDAWIVTELRGEHKGHQLEGINPFAYPENRPLTPAAKEVMVDLARNTSASRTTIAGFLNKRKDVSNRTYDYTKTDESSTAKFILRLEANAYIYRLKLTSENALDALFFCSPEDVQAARLFGQMSLLTVA</sequence>
<accession>A0AAD7QYT3</accession>
<evidence type="ECO:0000313" key="1">
    <source>
        <dbReference type="EMBL" id="KAJ8103713.1"/>
    </source>
</evidence>